<dbReference type="OrthoDB" id="1144071at2"/>
<comment type="caution">
    <text evidence="2">The sequence shown here is derived from an EMBL/GenBank/DDBJ whole genome shotgun (WGS) entry which is preliminary data.</text>
</comment>
<dbReference type="AlphaFoldDB" id="A0A316E7V0"/>
<gene>
    <name evidence="1" type="ORF">HZY62_06690</name>
    <name evidence="2" type="ORF">LX92_00471</name>
</gene>
<reference evidence="2 3" key="1">
    <citation type="submission" date="2018-05" db="EMBL/GenBank/DDBJ databases">
        <title>Genomic Encyclopedia of Archaeal and Bacterial Type Strains, Phase II (KMG-II): from individual species to whole genera.</title>
        <authorList>
            <person name="Goeker M."/>
        </authorList>
    </citation>
    <scope>NUCLEOTIDE SEQUENCE [LARGE SCALE GENOMIC DNA]</scope>
    <source>
        <strain evidence="2 3">DSM 23514</strain>
    </source>
</reference>
<organism evidence="2 3">
    <name type="scientific">Maribacter polysiphoniae</name>
    <dbReference type="NCBI Taxonomy" id="429344"/>
    <lineage>
        <taxon>Bacteria</taxon>
        <taxon>Pseudomonadati</taxon>
        <taxon>Bacteroidota</taxon>
        <taxon>Flavobacteriia</taxon>
        <taxon>Flavobacteriales</taxon>
        <taxon>Flavobacteriaceae</taxon>
        <taxon>Maribacter</taxon>
    </lineage>
</organism>
<dbReference type="EMBL" id="QGGQ01000001">
    <property type="protein sequence ID" value="PWK25728.1"/>
    <property type="molecule type" value="Genomic_DNA"/>
</dbReference>
<evidence type="ECO:0008006" key="5">
    <source>
        <dbReference type="Google" id="ProtNLM"/>
    </source>
</evidence>
<dbReference type="EMBL" id="JACWLN010000002">
    <property type="protein sequence ID" value="MBD1260266.1"/>
    <property type="molecule type" value="Genomic_DNA"/>
</dbReference>
<dbReference type="Proteomes" id="UP000651837">
    <property type="component" value="Unassembled WGS sequence"/>
</dbReference>
<accession>A0A316E7V0</accession>
<protein>
    <recommendedName>
        <fullName evidence="5">Adhesin</fullName>
    </recommendedName>
</protein>
<evidence type="ECO:0000313" key="3">
    <source>
        <dbReference type="Proteomes" id="UP000245667"/>
    </source>
</evidence>
<evidence type="ECO:0000313" key="1">
    <source>
        <dbReference type="EMBL" id="MBD1260266.1"/>
    </source>
</evidence>
<evidence type="ECO:0000313" key="2">
    <source>
        <dbReference type="EMBL" id="PWK25728.1"/>
    </source>
</evidence>
<keyword evidence="4" id="KW-1185">Reference proteome</keyword>
<dbReference type="Proteomes" id="UP000245667">
    <property type="component" value="Unassembled WGS sequence"/>
</dbReference>
<evidence type="ECO:0000313" key="4">
    <source>
        <dbReference type="Proteomes" id="UP000651837"/>
    </source>
</evidence>
<proteinExistence type="predicted"/>
<sequence length="210" mass="23258">MIGRSGNIFVIFILMGITTLNAQKIVRKSVLDPETSFLVIDADNCFKVELATSESREIVVEAHIDGEYRDDLLVKLEHNGPIVELSAGFYPDFIQPNDKLSAHKVISIALQVQVPRNMRVSILGTATNVFAKGNFDHLKVVLDDGICNLDLFYGTAKVITRSGDINVRTKSAMFKTKTGFGKIESDSIPKGEDFYDISTTTGDIHLMKME</sequence>
<name>A0A316E7V0_9FLAO</name>
<reference evidence="1 4" key="2">
    <citation type="submission" date="2020-07" db="EMBL/GenBank/DDBJ databases">
        <title>The draft genome sequence of Maribacter polysiphoniae KCTC 22021.</title>
        <authorList>
            <person name="Mu L."/>
        </authorList>
    </citation>
    <scope>NUCLEOTIDE SEQUENCE [LARGE SCALE GENOMIC DNA]</scope>
    <source>
        <strain evidence="1 4">KCTC 22021</strain>
    </source>
</reference>